<dbReference type="InterPro" id="IPR003709">
    <property type="entry name" value="VanY-like_core_dom"/>
</dbReference>
<dbReference type="RefSeq" id="WP_183960996.1">
    <property type="nucleotide sequence ID" value="NZ_JACHHP010000003.1"/>
</dbReference>
<gene>
    <name evidence="2" type="ORF">HNQ52_002012</name>
</gene>
<reference evidence="2 3" key="1">
    <citation type="submission" date="2020-08" db="EMBL/GenBank/DDBJ databases">
        <title>Genomic Encyclopedia of Type Strains, Phase IV (KMG-IV): sequencing the most valuable type-strain genomes for metagenomic binning, comparative biology and taxonomic classification.</title>
        <authorList>
            <person name="Goeker M."/>
        </authorList>
    </citation>
    <scope>NUCLEOTIDE SEQUENCE [LARGE SCALE GENOMIC DNA]</scope>
    <source>
        <strain evidence="2 3">DSM 24163</strain>
    </source>
</reference>
<keyword evidence="2" id="KW-0378">Hydrolase</keyword>
<keyword evidence="2" id="KW-0121">Carboxypeptidase</keyword>
<evidence type="ECO:0000313" key="3">
    <source>
        <dbReference type="Proteomes" id="UP000521199"/>
    </source>
</evidence>
<dbReference type="SUPFAM" id="SSF55166">
    <property type="entry name" value="Hedgehog/DD-peptidase"/>
    <property type="match status" value="1"/>
</dbReference>
<dbReference type="GO" id="GO:0009002">
    <property type="term" value="F:serine-type D-Ala-D-Ala carboxypeptidase activity"/>
    <property type="evidence" value="ECO:0007669"/>
    <property type="project" value="UniProtKB-EC"/>
</dbReference>
<comment type="caution">
    <text evidence="2">The sequence shown here is derived from an EMBL/GenBank/DDBJ whole genome shotgun (WGS) entry which is preliminary data.</text>
</comment>
<dbReference type="CDD" id="cd14852">
    <property type="entry name" value="LD-carboxypeptidase"/>
    <property type="match status" value="1"/>
</dbReference>
<dbReference type="EMBL" id="JACHHP010000003">
    <property type="protein sequence ID" value="MBB5208470.1"/>
    <property type="molecule type" value="Genomic_DNA"/>
</dbReference>
<sequence length="278" mass="30553">MLQRDWRLLNFDTVDAIPAALARGRANAVARALAQADWLLRRKTDGRYLAAVRLGVSARWQLLAPANAWPRDAACGTRGQRAQTGVDALQRRLRELAARPASHATLPLDGVRRHLDALGISADYGRRHALDLVPEPRVLAFAGFDRYRRPLFLQAAAAAAWSRMRAAAAADGVRLEAISGFRSHAYQAGIFARKRARGQGVEEILQVNAAPGYSEHHGGCALDVGTPGEPAAQESFEKTAAFAWLKMRAGDFGFVLSYPRGNPHGIVYEPWHWCWRAC</sequence>
<dbReference type="PANTHER" id="PTHR34385:SF1">
    <property type="entry name" value="PEPTIDOGLYCAN L-ALANYL-D-GLUTAMATE ENDOPEPTIDASE CWLK"/>
    <property type="match status" value="1"/>
</dbReference>
<dbReference type="Gene3D" id="3.30.1380.10">
    <property type="match status" value="1"/>
</dbReference>
<evidence type="ECO:0000313" key="2">
    <source>
        <dbReference type="EMBL" id="MBB5208470.1"/>
    </source>
</evidence>
<dbReference type="AlphaFoldDB" id="A0A7W8D806"/>
<dbReference type="Pfam" id="PF02557">
    <property type="entry name" value="VanY"/>
    <property type="match status" value="1"/>
</dbReference>
<dbReference type="EC" id="3.4.16.4" evidence="2"/>
<protein>
    <submittedName>
        <fullName evidence="2">D-alanyl-D-alanine carboxypeptidase</fullName>
        <ecNumber evidence="2">3.4.16.4</ecNumber>
    </submittedName>
</protein>
<feature type="domain" description="D-alanyl-D-alanine carboxypeptidase-like core" evidence="1">
    <location>
        <begin position="153"/>
        <end position="276"/>
    </location>
</feature>
<evidence type="ECO:0000259" key="1">
    <source>
        <dbReference type="Pfam" id="PF02557"/>
    </source>
</evidence>
<dbReference type="InterPro" id="IPR052179">
    <property type="entry name" value="DD-CPase-like"/>
</dbReference>
<dbReference type="Proteomes" id="UP000521199">
    <property type="component" value="Unassembled WGS sequence"/>
</dbReference>
<organism evidence="2 3">
    <name type="scientific">Chiayiivirga flava</name>
    <dbReference type="NCBI Taxonomy" id="659595"/>
    <lineage>
        <taxon>Bacteria</taxon>
        <taxon>Pseudomonadati</taxon>
        <taxon>Pseudomonadota</taxon>
        <taxon>Gammaproteobacteria</taxon>
        <taxon>Lysobacterales</taxon>
        <taxon>Lysobacteraceae</taxon>
        <taxon>Chiayiivirga</taxon>
    </lineage>
</organism>
<keyword evidence="2" id="KW-0645">Protease</keyword>
<accession>A0A7W8D806</accession>
<proteinExistence type="predicted"/>
<dbReference type="InterPro" id="IPR058193">
    <property type="entry name" value="VanY/YodJ_core_dom"/>
</dbReference>
<dbReference type="GO" id="GO:0006508">
    <property type="term" value="P:proteolysis"/>
    <property type="evidence" value="ECO:0007669"/>
    <property type="project" value="InterPro"/>
</dbReference>
<dbReference type="InterPro" id="IPR009045">
    <property type="entry name" value="Zn_M74/Hedgehog-like"/>
</dbReference>
<dbReference type="PANTHER" id="PTHR34385">
    <property type="entry name" value="D-ALANYL-D-ALANINE CARBOXYPEPTIDASE"/>
    <property type="match status" value="1"/>
</dbReference>
<keyword evidence="3" id="KW-1185">Reference proteome</keyword>
<name>A0A7W8D806_9GAMM</name>